<keyword evidence="1" id="KW-0677">Repeat</keyword>
<dbReference type="PANTHER" id="PTHR24198:SF165">
    <property type="entry name" value="ANKYRIN REPEAT-CONTAINING PROTEIN-RELATED"/>
    <property type="match status" value="1"/>
</dbReference>
<dbReference type="EMBL" id="KQ947415">
    <property type="protein sequence ID" value="KUJ17101.1"/>
    <property type="molecule type" value="Genomic_DNA"/>
</dbReference>
<dbReference type="Proteomes" id="UP000070700">
    <property type="component" value="Unassembled WGS sequence"/>
</dbReference>
<sequence length="441" mass="48651">MRLPLELLPTLVADMVAAVGLHNTTRLRLEFGPQNTSGFAAKARDVSRKIPSSFIPSDLRTSPPTNICLLLESLIDRESFSSNNYELAAHHDGSIYPWTDAMVGELKLGAFVLAASVKNPLVFQRMVHFFHGKPCPNEITPRYFSSPLTAASRCGNLDVVKLLLQRGADAHDFGYGMISPINVATFAGHVKIIRQLILFGSVVVAETYINCVESAIEGGKRLDAVEELLKHRHIYSKLRLKDFVEKYVFFVAARTGNVPVLKMALKLSIDVNRSESGPFPPLNALTIAAQNGRTEVIRHLLDYGLDTTHPNFHRSLVVAIWHRRTETAMFLIEHGADVNAHMIVDTNGTCKSALAAAASQENRALIGVLIRRGARLKAHGHETAQAEELCKKSHEKEVIGVTKKHELDKAEILLHFAPEQEKNVSTPGTLEEGMKQLTISP</sequence>
<dbReference type="InterPro" id="IPR002110">
    <property type="entry name" value="Ankyrin_rpt"/>
</dbReference>
<dbReference type="OrthoDB" id="194358at2759"/>
<feature type="repeat" description="ANK" evidence="3">
    <location>
        <begin position="143"/>
        <end position="169"/>
    </location>
</feature>
<organism evidence="4 5">
    <name type="scientific">Mollisia scopiformis</name>
    <name type="common">Conifer needle endophyte fungus</name>
    <name type="synonym">Phialocephala scopiformis</name>
    <dbReference type="NCBI Taxonomy" id="149040"/>
    <lineage>
        <taxon>Eukaryota</taxon>
        <taxon>Fungi</taxon>
        <taxon>Dikarya</taxon>
        <taxon>Ascomycota</taxon>
        <taxon>Pezizomycotina</taxon>
        <taxon>Leotiomycetes</taxon>
        <taxon>Helotiales</taxon>
        <taxon>Mollisiaceae</taxon>
        <taxon>Mollisia</taxon>
    </lineage>
</organism>
<dbReference type="KEGG" id="psco:LY89DRAFT_734086"/>
<protein>
    <submittedName>
        <fullName evidence="4">Ankyrin</fullName>
    </submittedName>
</protein>
<dbReference type="Gene3D" id="1.25.40.20">
    <property type="entry name" value="Ankyrin repeat-containing domain"/>
    <property type="match status" value="1"/>
</dbReference>
<name>A0A194XAA9_MOLSC</name>
<evidence type="ECO:0000313" key="4">
    <source>
        <dbReference type="EMBL" id="KUJ17101.1"/>
    </source>
</evidence>
<dbReference type="PROSITE" id="PS50088">
    <property type="entry name" value="ANK_REPEAT"/>
    <property type="match status" value="1"/>
</dbReference>
<dbReference type="RefSeq" id="XP_018071456.1">
    <property type="nucleotide sequence ID" value="XM_018219875.1"/>
</dbReference>
<evidence type="ECO:0000256" key="3">
    <source>
        <dbReference type="PROSITE-ProRule" id="PRU00023"/>
    </source>
</evidence>
<dbReference type="PROSITE" id="PS50297">
    <property type="entry name" value="ANK_REP_REGION"/>
    <property type="match status" value="1"/>
</dbReference>
<keyword evidence="5" id="KW-1185">Reference proteome</keyword>
<evidence type="ECO:0000256" key="1">
    <source>
        <dbReference type="ARBA" id="ARBA00022737"/>
    </source>
</evidence>
<dbReference type="PANTHER" id="PTHR24198">
    <property type="entry name" value="ANKYRIN REPEAT AND PROTEIN KINASE DOMAIN-CONTAINING PROTEIN"/>
    <property type="match status" value="1"/>
</dbReference>
<dbReference type="InterPro" id="IPR036770">
    <property type="entry name" value="Ankyrin_rpt-contain_sf"/>
</dbReference>
<accession>A0A194XAA9</accession>
<dbReference type="SMART" id="SM00248">
    <property type="entry name" value="ANK"/>
    <property type="match status" value="6"/>
</dbReference>
<evidence type="ECO:0000256" key="2">
    <source>
        <dbReference type="ARBA" id="ARBA00023043"/>
    </source>
</evidence>
<dbReference type="SUPFAM" id="SSF48403">
    <property type="entry name" value="Ankyrin repeat"/>
    <property type="match status" value="1"/>
</dbReference>
<gene>
    <name evidence="4" type="ORF">LY89DRAFT_734086</name>
</gene>
<evidence type="ECO:0000313" key="5">
    <source>
        <dbReference type="Proteomes" id="UP000070700"/>
    </source>
</evidence>
<dbReference type="InParanoid" id="A0A194XAA9"/>
<keyword evidence="2 3" id="KW-0040">ANK repeat</keyword>
<dbReference type="GeneID" id="28829601"/>
<proteinExistence type="predicted"/>
<dbReference type="AlphaFoldDB" id="A0A194XAA9"/>
<dbReference type="Pfam" id="PF00023">
    <property type="entry name" value="Ank"/>
    <property type="match status" value="1"/>
</dbReference>
<dbReference type="Pfam" id="PF12796">
    <property type="entry name" value="Ank_2"/>
    <property type="match status" value="1"/>
</dbReference>
<reference evidence="4 5" key="1">
    <citation type="submission" date="2015-10" db="EMBL/GenBank/DDBJ databases">
        <title>Full genome of DAOMC 229536 Phialocephala scopiformis, a fungal endophyte of spruce producing the potent anti-insectan compound rugulosin.</title>
        <authorList>
            <consortium name="DOE Joint Genome Institute"/>
            <person name="Walker A.K."/>
            <person name="Frasz S.L."/>
            <person name="Seifert K.A."/>
            <person name="Miller J.D."/>
            <person name="Mondo S.J."/>
            <person name="Labutti K."/>
            <person name="Lipzen A."/>
            <person name="Dockter R."/>
            <person name="Kennedy M."/>
            <person name="Grigoriev I.V."/>
            <person name="Spatafora J.W."/>
        </authorList>
    </citation>
    <scope>NUCLEOTIDE SEQUENCE [LARGE SCALE GENOMIC DNA]</scope>
    <source>
        <strain evidence="4 5">CBS 120377</strain>
    </source>
</reference>